<dbReference type="InterPro" id="IPR050984">
    <property type="entry name" value="Gfo/Idh/MocA_domain"/>
</dbReference>
<dbReference type="SUPFAM" id="SSF51735">
    <property type="entry name" value="NAD(P)-binding Rossmann-fold domains"/>
    <property type="match status" value="1"/>
</dbReference>
<evidence type="ECO:0000256" key="2">
    <source>
        <dbReference type="ARBA" id="ARBA00023002"/>
    </source>
</evidence>
<feature type="domain" description="Gfo/Idh/MocA-like oxidoreductase N-terminal" evidence="3">
    <location>
        <begin position="6"/>
        <end position="122"/>
    </location>
</feature>
<dbReference type="SUPFAM" id="SSF55347">
    <property type="entry name" value="Glyceraldehyde-3-phosphate dehydrogenase-like, C-terminal domain"/>
    <property type="match status" value="1"/>
</dbReference>
<dbReference type="OrthoDB" id="9774191at2"/>
<name>A0A3R9E9C4_9VIBR</name>
<dbReference type="GO" id="GO:0016491">
    <property type="term" value="F:oxidoreductase activity"/>
    <property type="evidence" value="ECO:0007669"/>
    <property type="project" value="UniProtKB-KW"/>
</dbReference>
<reference evidence="4 5" key="1">
    <citation type="submission" date="2018-12" db="EMBL/GenBank/DDBJ databases">
        <title>Genomic taxonomy of the Vibrionaceae family.</title>
        <authorList>
            <person name="Gomez-Gil B."/>
            <person name="Enciso-Ibarra K."/>
        </authorList>
    </citation>
    <scope>NUCLEOTIDE SEQUENCE [LARGE SCALE GENOMIC DNA]</scope>
    <source>
        <strain evidence="4 5">CAIM 594</strain>
    </source>
</reference>
<dbReference type="EMBL" id="RSFA01000143">
    <property type="protein sequence ID" value="RSD28913.1"/>
    <property type="molecule type" value="Genomic_DNA"/>
</dbReference>
<dbReference type="Gene3D" id="3.40.50.720">
    <property type="entry name" value="NAD(P)-binding Rossmann-like Domain"/>
    <property type="match status" value="1"/>
</dbReference>
<sequence>MVEQRVRWAIAGLGKIAHRFANDLTKHVPNGYLYAIASRSEKRTESFANQYEVENTYSSYQELANDPDVDVVYIATIHPFHYDMAKLFLNAGKHILVEKPAFTELSHWDEMHQLASEKGVLLLEAMKSVTFPAYQSLRQFIKQNKIKITSIEAAFGNWHSFGIEQQIFNPELCGGATLDVGVYPLWLYADLSHLTGSNISLPKVTYWQDNPNSEVDETAEFIFEQGINGNIKASITQNLARHAIIQGPEIKIIIHDKWWNPIKIDVIYKGQHTVISQSPMGGGFEYEATHVSELIIQGNVSSPILRADTSRKVIAIMEQSLKEQGFSRLLKKNN</sequence>
<dbReference type="InterPro" id="IPR000683">
    <property type="entry name" value="Gfo/Idh/MocA-like_OxRdtase_N"/>
</dbReference>
<dbReference type="InterPro" id="IPR036291">
    <property type="entry name" value="NAD(P)-bd_dom_sf"/>
</dbReference>
<protein>
    <submittedName>
        <fullName evidence="4">Gfo/Idh/MocA family oxidoreductase</fullName>
    </submittedName>
</protein>
<dbReference type="GO" id="GO:0000166">
    <property type="term" value="F:nucleotide binding"/>
    <property type="evidence" value="ECO:0007669"/>
    <property type="project" value="InterPro"/>
</dbReference>
<dbReference type="Gene3D" id="3.30.360.10">
    <property type="entry name" value="Dihydrodipicolinate Reductase, domain 2"/>
    <property type="match status" value="1"/>
</dbReference>
<evidence type="ECO:0000313" key="5">
    <source>
        <dbReference type="Proteomes" id="UP000269041"/>
    </source>
</evidence>
<dbReference type="AlphaFoldDB" id="A0A3R9E9C4"/>
<evidence type="ECO:0000313" key="4">
    <source>
        <dbReference type="EMBL" id="RSD28913.1"/>
    </source>
</evidence>
<dbReference type="Pfam" id="PF01408">
    <property type="entry name" value="GFO_IDH_MocA"/>
    <property type="match status" value="1"/>
</dbReference>
<dbReference type="PANTHER" id="PTHR22604:SF105">
    <property type="entry name" value="TRANS-1,2-DIHYDROBENZENE-1,2-DIOL DEHYDROGENASE"/>
    <property type="match status" value="1"/>
</dbReference>
<comment type="similarity">
    <text evidence="1">Belongs to the Gfo/Idh/MocA family.</text>
</comment>
<proteinExistence type="inferred from homology"/>
<evidence type="ECO:0000259" key="3">
    <source>
        <dbReference type="Pfam" id="PF01408"/>
    </source>
</evidence>
<dbReference type="PANTHER" id="PTHR22604">
    <property type="entry name" value="OXIDOREDUCTASES"/>
    <property type="match status" value="1"/>
</dbReference>
<keyword evidence="5" id="KW-1185">Reference proteome</keyword>
<comment type="caution">
    <text evidence="4">The sequence shown here is derived from an EMBL/GenBank/DDBJ whole genome shotgun (WGS) entry which is preliminary data.</text>
</comment>
<organism evidence="4 5">
    <name type="scientific">Vibrio pectenicida</name>
    <dbReference type="NCBI Taxonomy" id="62763"/>
    <lineage>
        <taxon>Bacteria</taxon>
        <taxon>Pseudomonadati</taxon>
        <taxon>Pseudomonadota</taxon>
        <taxon>Gammaproteobacteria</taxon>
        <taxon>Vibrionales</taxon>
        <taxon>Vibrionaceae</taxon>
        <taxon>Vibrio</taxon>
    </lineage>
</organism>
<evidence type="ECO:0000256" key="1">
    <source>
        <dbReference type="ARBA" id="ARBA00010928"/>
    </source>
</evidence>
<accession>A0A3R9E9C4</accession>
<dbReference type="RefSeq" id="WP_125323275.1">
    <property type="nucleotide sequence ID" value="NZ_AP024890.1"/>
</dbReference>
<gene>
    <name evidence="4" type="ORF">EJA03_18835</name>
</gene>
<keyword evidence="2" id="KW-0560">Oxidoreductase</keyword>
<dbReference type="Proteomes" id="UP000269041">
    <property type="component" value="Unassembled WGS sequence"/>
</dbReference>